<comment type="caution">
    <text evidence="2">The sequence shown here is derived from an EMBL/GenBank/DDBJ whole genome shotgun (WGS) entry which is preliminary data.</text>
</comment>
<dbReference type="InterPro" id="IPR029058">
    <property type="entry name" value="AB_hydrolase_fold"/>
</dbReference>
<feature type="domain" description="Dienelactone hydrolase" evidence="1">
    <location>
        <begin position="62"/>
        <end position="245"/>
    </location>
</feature>
<evidence type="ECO:0000259" key="1">
    <source>
        <dbReference type="Pfam" id="PF01738"/>
    </source>
</evidence>
<dbReference type="AlphaFoldDB" id="A0AAN6EJJ2"/>
<dbReference type="Proteomes" id="UP001161757">
    <property type="component" value="Unassembled WGS sequence"/>
</dbReference>
<dbReference type="GO" id="GO:0016787">
    <property type="term" value="F:hydrolase activity"/>
    <property type="evidence" value="ECO:0007669"/>
    <property type="project" value="InterPro"/>
</dbReference>
<sequence length="249" mass="26619">MSPAYSESCCTAKPVIEEGVYKERGSFTTIDGDRACKSDIPPVRCDSNTRDSDVSGGSSSTGGILFIYDVFGYTSQTLQGADILANSELESIVVVPDLFGGEYMKKEWYAEKTERNETQIKAFLSSKASIETAVQRLLGKDGADAQEGGLLASVKERYPSVTKWAVIGYCWGGKVAALVSGTGTPFKVAVSTSPALLDPADAAKVVIPMAVLASKDEPADAVRAYGDALKVEKHVETWPQSVHGWMSSR</sequence>
<name>A0AAN6EJJ2_EXODE</name>
<dbReference type="PANTHER" id="PTHR47668:SF1">
    <property type="entry name" value="DIENELACTONE HYDROLASE DOMAIN-CONTAINING PROTEIN-RELATED"/>
    <property type="match status" value="1"/>
</dbReference>
<dbReference type="Pfam" id="PF01738">
    <property type="entry name" value="DLH"/>
    <property type="match status" value="1"/>
</dbReference>
<dbReference type="EMBL" id="JAJGCB010000043">
    <property type="protein sequence ID" value="KAJ8986333.1"/>
    <property type="molecule type" value="Genomic_DNA"/>
</dbReference>
<evidence type="ECO:0000313" key="3">
    <source>
        <dbReference type="Proteomes" id="UP001161757"/>
    </source>
</evidence>
<dbReference type="PANTHER" id="PTHR47668">
    <property type="entry name" value="DIENELACTONE HYDROLASE FAMILY PROTEIN (AFU_ORTHOLOGUE AFUA_6G01940)"/>
    <property type="match status" value="1"/>
</dbReference>
<accession>A0AAN6EJJ2</accession>
<dbReference type="InterPro" id="IPR002925">
    <property type="entry name" value="Dienelactn_hydro"/>
</dbReference>
<proteinExistence type="predicted"/>
<dbReference type="Gene3D" id="3.40.50.1820">
    <property type="entry name" value="alpha/beta hydrolase"/>
    <property type="match status" value="1"/>
</dbReference>
<reference evidence="2" key="1">
    <citation type="submission" date="2023-01" db="EMBL/GenBank/DDBJ databases">
        <title>Exophiala dermititidis isolated from Cystic Fibrosis Patient.</title>
        <authorList>
            <person name="Kurbessoian T."/>
            <person name="Crocker A."/>
            <person name="Murante D."/>
            <person name="Hogan D.A."/>
            <person name="Stajich J.E."/>
        </authorList>
    </citation>
    <scope>NUCLEOTIDE SEQUENCE</scope>
    <source>
        <strain evidence="2">Ex8</strain>
    </source>
</reference>
<protein>
    <recommendedName>
        <fullName evidence="1">Dienelactone hydrolase domain-containing protein</fullName>
    </recommendedName>
</protein>
<dbReference type="SUPFAM" id="SSF53474">
    <property type="entry name" value="alpha/beta-Hydrolases"/>
    <property type="match status" value="1"/>
</dbReference>
<organism evidence="2 3">
    <name type="scientific">Exophiala dermatitidis</name>
    <name type="common">Black yeast-like fungus</name>
    <name type="synonym">Wangiella dermatitidis</name>
    <dbReference type="NCBI Taxonomy" id="5970"/>
    <lineage>
        <taxon>Eukaryota</taxon>
        <taxon>Fungi</taxon>
        <taxon>Dikarya</taxon>
        <taxon>Ascomycota</taxon>
        <taxon>Pezizomycotina</taxon>
        <taxon>Eurotiomycetes</taxon>
        <taxon>Chaetothyriomycetidae</taxon>
        <taxon>Chaetothyriales</taxon>
        <taxon>Herpotrichiellaceae</taxon>
        <taxon>Exophiala</taxon>
    </lineage>
</organism>
<evidence type="ECO:0000313" key="2">
    <source>
        <dbReference type="EMBL" id="KAJ8986333.1"/>
    </source>
</evidence>
<gene>
    <name evidence="2" type="ORF">HRR80_009561</name>
</gene>